<feature type="transmembrane region" description="Helical" evidence="7">
    <location>
        <begin position="96"/>
        <end position="118"/>
    </location>
</feature>
<keyword evidence="4 7" id="KW-0812">Transmembrane</keyword>
<dbReference type="PANTHER" id="PTHR42920">
    <property type="entry name" value="OS03G0707200 PROTEIN-RELATED"/>
    <property type="match status" value="1"/>
</dbReference>
<dbReference type="SUPFAM" id="SSF103481">
    <property type="entry name" value="Multidrug resistance efflux transporter EmrE"/>
    <property type="match status" value="2"/>
</dbReference>
<feature type="transmembrane region" description="Helical" evidence="7">
    <location>
        <begin position="183"/>
        <end position="203"/>
    </location>
</feature>
<feature type="transmembrane region" description="Helical" evidence="7">
    <location>
        <begin position="245"/>
        <end position="264"/>
    </location>
</feature>
<feature type="transmembrane region" description="Helical" evidence="7">
    <location>
        <begin position="125"/>
        <end position="143"/>
    </location>
</feature>
<feature type="transmembrane region" description="Helical" evidence="7">
    <location>
        <begin position="270"/>
        <end position="287"/>
    </location>
</feature>
<feature type="domain" description="EamA" evidence="8">
    <location>
        <begin position="12"/>
        <end position="140"/>
    </location>
</feature>
<protein>
    <submittedName>
        <fullName evidence="9">DMT family transporter</fullName>
    </submittedName>
</protein>
<name>A0A9X1Y1B8_9BACL</name>
<dbReference type="Pfam" id="PF00892">
    <property type="entry name" value="EamA"/>
    <property type="match status" value="2"/>
</dbReference>
<dbReference type="InterPro" id="IPR000620">
    <property type="entry name" value="EamA_dom"/>
</dbReference>
<evidence type="ECO:0000256" key="1">
    <source>
        <dbReference type="ARBA" id="ARBA00004651"/>
    </source>
</evidence>
<dbReference type="PANTHER" id="PTHR42920:SF5">
    <property type="entry name" value="EAMA DOMAIN-CONTAINING PROTEIN"/>
    <property type="match status" value="1"/>
</dbReference>
<keyword evidence="3" id="KW-1003">Cell membrane</keyword>
<dbReference type="GO" id="GO:0005886">
    <property type="term" value="C:plasma membrane"/>
    <property type="evidence" value="ECO:0007669"/>
    <property type="project" value="UniProtKB-SubCell"/>
</dbReference>
<evidence type="ECO:0000256" key="6">
    <source>
        <dbReference type="ARBA" id="ARBA00023136"/>
    </source>
</evidence>
<comment type="subcellular location">
    <subcellularLocation>
        <location evidence="1">Cell membrane</location>
        <topology evidence="1">Multi-pass membrane protein</topology>
    </subcellularLocation>
</comment>
<feature type="transmembrane region" description="Helical" evidence="7">
    <location>
        <begin position="70"/>
        <end position="90"/>
    </location>
</feature>
<feature type="transmembrane region" description="Helical" evidence="7">
    <location>
        <begin position="149"/>
        <end position="171"/>
    </location>
</feature>
<organism evidence="9 10">
    <name type="scientific">Paenibacillus mellifer</name>
    <dbReference type="NCBI Taxonomy" id="2937794"/>
    <lineage>
        <taxon>Bacteria</taxon>
        <taxon>Bacillati</taxon>
        <taxon>Bacillota</taxon>
        <taxon>Bacilli</taxon>
        <taxon>Bacillales</taxon>
        <taxon>Paenibacillaceae</taxon>
        <taxon>Paenibacillus</taxon>
    </lineage>
</organism>
<dbReference type="EMBL" id="JALPRK010000020">
    <property type="protein sequence ID" value="MCK8489129.1"/>
    <property type="molecule type" value="Genomic_DNA"/>
</dbReference>
<evidence type="ECO:0000256" key="4">
    <source>
        <dbReference type="ARBA" id="ARBA00022692"/>
    </source>
</evidence>
<keyword evidence="6 7" id="KW-0472">Membrane</keyword>
<evidence type="ECO:0000313" key="10">
    <source>
        <dbReference type="Proteomes" id="UP001139534"/>
    </source>
</evidence>
<feature type="transmembrane region" description="Helical" evidence="7">
    <location>
        <begin position="12"/>
        <end position="32"/>
    </location>
</feature>
<feature type="transmembrane region" description="Helical" evidence="7">
    <location>
        <begin position="215"/>
        <end position="233"/>
    </location>
</feature>
<reference evidence="9" key="1">
    <citation type="submission" date="2022-04" db="EMBL/GenBank/DDBJ databases">
        <authorList>
            <person name="Seo M.-J."/>
        </authorList>
    </citation>
    <scope>NUCLEOTIDE SEQUENCE</scope>
    <source>
        <strain evidence="9">MBLB2552</strain>
    </source>
</reference>
<proteinExistence type="inferred from homology"/>
<gene>
    <name evidence="9" type="ORF">M0651_18310</name>
</gene>
<dbReference type="InterPro" id="IPR051258">
    <property type="entry name" value="Diverse_Substrate_Transporter"/>
</dbReference>
<feature type="transmembrane region" description="Helical" evidence="7">
    <location>
        <begin position="38"/>
        <end position="58"/>
    </location>
</feature>
<dbReference type="AlphaFoldDB" id="A0A9X1Y1B8"/>
<evidence type="ECO:0000313" key="9">
    <source>
        <dbReference type="EMBL" id="MCK8489129.1"/>
    </source>
</evidence>
<evidence type="ECO:0000259" key="8">
    <source>
        <dbReference type="Pfam" id="PF00892"/>
    </source>
</evidence>
<evidence type="ECO:0000256" key="3">
    <source>
        <dbReference type="ARBA" id="ARBA00022475"/>
    </source>
</evidence>
<evidence type="ECO:0000256" key="5">
    <source>
        <dbReference type="ARBA" id="ARBA00022989"/>
    </source>
</evidence>
<dbReference type="InterPro" id="IPR037185">
    <property type="entry name" value="EmrE-like"/>
</dbReference>
<comment type="caution">
    <text evidence="9">The sequence shown here is derived from an EMBL/GenBank/DDBJ whole genome shotgun (WGS) entry which is preliminary data.</text>
</comment>
<comment type="similarity">
    <text evidence="2">Belongs to the EamA transporter family.</text>
</comment>
<feature type="domain" description="EamA" evidence="8">
    <location>
        <begin position="153"/>
        <end position="287"/>
    </location>
</feature>
<sequence length="313" mass="34089">MHTNTKSMGKYEILYVIGIIAISFSSIFIRWSNAEVSVIAMYRMYLTNLLMLPLLWSYRGEIARLTAKQWGRLMFSGLMLGLHFLLWMGSLRLTTVASSTVILTLEPIIVMFGSFFLFGAKINKAMILGVSLALIGSIAIGSGDFALSGAAVTGDLLSLLGTVAVAVHILVGKQLLQTISAFVYNFLVFAVAGTSMAVYNLVAGIRFTGYEPREWGIFLLLAIVPTLFGHYLFNWLMKYLSASAVSMAVLGEPVFASLLAWMLLKESLTPLQLSAGVLILCGVWIFIRYGKETPAGMPENAEVLNAGQEGKAS</sequence>
<keyword evidence="5 7" id="KW-1133">Transmembrane helix</keyword>
<dbReference type="RefSeq" id="WP_248553173.1">
    <property type="nucleotide sequence ID" value="NZ_JALPRK010000020.1"/>
</dbReference>
<evidence type="ECO:0000256" key="2">
    <source>
        <dbReference type="ARBA" id="ARBA00007362"/>
    </source>
</evidence>
<evidence type="ECO:0000256" key="7">
    <source>
        <dbReference type="SAM" id="Phobius"/>
    </source>
</evidence>
<accession>A0A9X1Y1B8</accession>
<dbReference type="Proteomes" id="UP001139534">
    <property type="component" value="Unassembled WGS sequence"/>
</dbReference>
<keyword evidence="10" id="KW-1185">Reference proteome</keyword>